<protein>
    <submittedName>
        <fullName evidence="1">Uncharacterized protein</fullName>
    </submittedName>
</protein>
<name>A0A2T1K6Y3_9GAMM</name>
<organism evidence="1 2">
    <name type="scientific">Marinobacter fuscus</name>
    <dbReference type="NCBI Taxonomy" id="2109942"/>
    <lineage>
        <taxon>Bacteria</taxon>
        <taxon>Pseudomonadati</taxon>
        <taxon>Pseudomonadota</taxon>
        <taxon>Gammaproteobacteria</taxon>
        <taxon>Pseudomonadales</taxon>
        <taxon>Marinobacteraceae</taxon>
        <taxon>Marinobacter</taxon>
    </lineage>
</organism>
<dbReference type="RefSeq" id="WP_133166234.1">
    <property type="nucleotide sequence ID" value="NZ_PXNP01000090.1"/>
</dbReference>
<dbReference type="AlphaFoldDB" id="A0A2T1K6Y3"/>
<dbReference type="EMBL" id="PXNP01000090">
    <property type="protein sequence ID" value="PSF05911.1"/>
    <property type="molecule type" value="Genomic_DNA"/>
</dbReference>
<gene>
    <name evidence="1" type="ORF">C7H09_12425</name>
</gene>
<proteinExistence type="predicted"/>
<evidence type="ECO:0000313" key="2">
    <source>
        <dbReference type="Proteomes" id="UP000239866"/>
    </source>
</evidence>
<dbReference type="Proteomes" id="UP000239866">
    <property type="component" value="Unassembled WGS sequence"/>
</dbReference>
<reference evidence="1 2" key="1">
    <citation type="submission" date="2018-03" db="EMBL/GenBank/DDBJ databases">
        <title>Marinobacter brunus sp. nov., a marine bacterium of Gamma-proteobacteria isolated from the surface seawater of the South China Sea.</title>
        <authorList>
            <person name="Cheng H."/>
            <person name="Wu Y.-H."/>
            <person name="Xamxidin M."/>
            <person name="Xu X.-W."/>
        </authorList>
    </citation>
    <scope>NUCLEOTIDE SEQUENCE [LARGE SCALE GENOMIC DNA]</scope>
    <source>
        <strain evidence="1 2">NH169-3</strain>
    </source>
</reference>
<keyword evidence="2" id="KW-1185">Reference proteome</keyword>
<dbReference type="OrthoDB" id="6971791at2"/>
<evidence type="ECO:0000313" key="1">
    <source>
        <dbReference type="EMBL" id="PSF05911.1"/>
    </source>
</evidence>
<accession>A0A2T1K6Y3</accession>
<sequence length="120" mass="13968">MKLYLSFLIKVLDTLELDFPEELNNPVLLARKFLNDEASESDYEKGAELCWAYIDDRDAIRNFSDRDILLARIGTSVLSANKDLDQAGKKLAWFFEVLDFLKVNIDAPLEMMRNHFDFED</sequence>
<comment type="caution">
    <text evidence="1">The sequence shown here is derived from an EMBL/GenBank/DDBJ whole genome shotgun (WGS) entry which is preliminary data.</text>
</comment>